<sequence length="257" mass="28529">MFISKFLLARSLRSSFHEGTVNPFSKVQWVSRPFLKKNLPTVSPLATPHQSLGAITHMDTTAGNWHIIDAANKTVGSIASHVSVILQGKHLPTYQPNKVTGDNVIIVNAINVVMNGHSWDTKVYKFDRKAHPKGPKIITAKTIMANNPGMILNLAIKRMLPRNKLRPFWYRRLFIYGGAIHPHWGIPQVVVSAPSHTKHLSSQVGNIQPNEMNGGPLTTKVGGPDTSLSTVQSCYTFCWACFSPNPSFKFKNWGIIE</sequence>
<dbReference type="RefSeq" id="XP_954366.1">
    <property type="nucleotide sequence ID" value="XM_949273.1"/>
</dbReference>
<name>Q4UGV0_THEAN</name>
<keyword evidence="3" id="KW-0687">Ribonucleoprotein</keyword>
<comment type="similarity">
    <text evidence="1">Belongs to the universal ribosomal protein uL13 family.</text>
</comment>
<keyword evidence="5" id="KW-1185">Reference proteome</keyword>
<dbReference type="STRING" id="5874.Q4UGV0"/>
<dbReference type="CDD" id="cd00392">
    <property type="entry name" value="Ribosomal_L13"/>
    <property type="match status" value="1"/>
</dbReference>
<dbReference type="EMBL" id="CR940347">
    <property type="protein sequence ID" value="CAI73689.1"/>
    <property type="molecule type" value="Genomic_DNA"/>
</dbReference>
<dbReference type="InterPro" id="IPR005823">
    <property type="entry name" value="Ribosomal_uL13_bac-type"/>
</dbReference>
<dbReference type="eggNOG" id="KOG3203">
    <property type="taxonomic scope" value="Eukaryota"/>
</dbReference>
<protein>
    <submittedName>
        <fullName evidence="4">Ribosomal protein l13, putative</fullName>
    </submittedName>
</protein>
<gene>
    <name evidence="4" type="ORF">TA21030</name>
</gene>
<dbReference type="SUPFAM" id="SSF52161">
    <property type="entry name" value="Ribosomal protein L13"/>
    <property type="match status" value="1"/>
</dbReference>
<evidence type="ECO:0000313" key="5">
    <source>
        <dbReference type="Proteomes" id="UP000001950"/>
    </source>
</evidence>
<reference evidence="4 5" key="1">
    <citation type="journal article" date="2005" name="Science">
        <title>Genome of the host-cell transforming parasite Theileria annulata compared with T. parva.</title>
        <authorList>
            <person name="Pain A."/>
            <person name="Renauld H."/>
            <person name="Berriman M."/>
            <person name="Murphy L."/>
            <person name="Yeats C.A."/>
            <person name="Weir W."/>
            <person name="Kerhornou A."/>
            <person name="Aslett M."/>
            <person name="Bishop R."/>
            <person name="Bouchier C."/>
            <person name="Cochet M."/>
            <person name="Coulson R.M.R."/>
            <person name="Cronin A."/>
            <person name="de Villiers E.P."/>
            <person name="Fraser A."/>
            <person name="Fosker N."/>
            <person name="Gardner M."/>
            <person name="Goble A."/>
            <person name="Griffiths-Jones S."/>
            <person name="Harris D.E."/>
            <person name="Katzer F."/>
            <person name="Larke N."/>
            <person name="Lord A."/>
            <person name="Maser P."/>
            <person name="McKellar S."/>
            <person name="Mooney P."/>
            <person name="Morton F."/>
            <person name="Nene V."/>
            <person name="O'Neil S."/>
            <person name="Price C."/>
            <person name="Quail M.A."/>
            <person name="Rabbinowitsch E."/>
            <person name="Rawlings N.D."/>
            <person name="Rutter S."/>
            <person name="Saunders D."/>
            <person name="Seeger K."/>
            <person name="Shah T."/>
            <person name="Squares R."/>
            <person name="Squares S."/>
            <person name="Tivey A."/>
            <person name="Walker A.R."/>
            <person name="Woodward J."/>
            <person name="Dobbelaere D.A.E."/>
            <person name="Langsley G."/>
            <person name="Rajandream M.A."/>
            <person name="McKeever D."/>
            <person name="Shiels B."/>
            <person name="Tait A."/>
            <person name="Barrell B.G."/>
            <person name="Hall N."/>
        </authorList>
    </citation>
    <scope>NUCLEOTIDE SEQUENCE [LARGE SCALE GENOMIC DNA]</scope>
    <source>
        <strain evidence="5">Ankara</strain>
    </source>
</reference>
<dbReference type="AlphaFoldDB" id="Q4UGV0"/>
<dbReference type="NCBIfam" id="TIGR01066">
    <property type="entry name" value="rplM_bact"/>
    <property type="match status" value="1"/>
</dbReference>
<keyword evidence="2 4" id="KW-0689">Ribosomal protein</keyword>
<dbReference type="GO" id="GO:0005762">
    <property type="term" value="C:mitochondrial large ribosomal subunit"/>
    <property type="evidence" value="ECO:0007669"/>
    <property type="project" value="TreeGrafter"/>
</dbReference>
<dbReference type="GO" id="GO:0003729">
    <property type="term" value="F:mRNA binding"/>
    <property type="evidence" value="ECO:0007669"/>
    <property type="project" value="TreeGrafter"/>
</dbReference>
<proteinExistence type="inferred from homology"/>
<dbReference type="InParanoid" id="Q4UGV0"/>
<evidence type="ECO:0000313" key="4">
    <source>
        <dbReference type="EMBL" id="CAI73689.1"/>
    </source>
</evidence>
<evidence type="ECO:0000256" key="3">
    <source>
        <dbReference type="ARBA" id="ARBA00023274"/>
    </source>
</evidence>
<dbReference type="HAMAP" id="MF_01366">
    <property type="entry name" value="Ribosomal_uL13"/>
    <property type="match status" value="1"/>
</dbReference>
<accession>Q4UGV0</accession>
<dbReference type="GO" id="GO:0003735">
    <property type="term" value="F:structural constituent of ribosome"/>
    <property type="evidence" value="ECO:0007669"/>
    <property type="project" value="InterPro"/>
</dbReference>
<evidence type="ECO:0000256" key="2">
    <source>
        <dbReference type="ARBA" id="ARBA00022980"/>
    </source>
</evidence>
<dbReference type="VEuPathDB" id="PiroplasmaDB:TA21030"/>
<organism evidence="4 5">
    <name type="scientific">Theileria annulata</name>
    <dbReference type="NCBI Taxonomy" id="5874"/>
    <lineage>
        <taxon>Eukaryota</taxon>
        <taxon>Sar</taxon>
        <taxon>Alveolata</taxon>
        <taxon>Apicomplexa</taxon>
        <taxon>Aconoidasida</taxon>
        <taxon>Piroplasmida</taxon>
        <taxon>Theileriidae</taxon>
        <taxon>Theileria</taxon>
    </lineage>
</organism>
<dbReference type="OMA" id="SNVQWKS"/>
<dbReference type="PANTHER" id="PTHR11545">
    <property type="entry name" value="RIBOSOMAL PROTEIN L13"/>
    <property type="match status" value="1"/>
</dbReference>
<dbReference type="Pfam" id="PF00572">
    <property type="entry name" value="Ribosomal_L13"/>
    <property type="match status" value="1"/>
</dbReference>
<dbReference type="GO" id="GO:0006412">
    <property type="term" value="P:translation"/>
    <property type="evidence" value="ECO:0007669"/>
    <property type="project" value="InterPro"/>
</dbReference>
<dbReference type="InterPro" id="IPR005822">
    <property type="entry name" value="Ribosomal_uL13"/>
</dbReference>
<dbReference type="FunCoup" id="Q4UGV0">
    <property type="interactions" value="276"/>
</dbReference>
<dbReference type="GeneID" id="3863728"/>
<dbReference type="Gene3D" id="3.90.1180.10">
    <property type="entry name" value="Ribosomal protein L13"/>
    <property type="match status" value="1"/>
</dbReference>
<dbReference type="GO" id="GO:0017148">
    <property type="term" value="P:negative regulation of translation"/>
    <property type="evidence" value="ECO:0007669"/>
    <property type="project" value="TreeGrafter"/>
</dbReference>
<dbReference type="Proteomes" id="UP000001950">
    <property type="component" value="Chromosome 1"/>
</dbReference>
<dbReference type="OrthoDB" id="274622at2759"/>
<evidence type="ECO:0000256" key="1">
    <source>
        <dbReference type="ARBA" id="ARBA00006227"/>
    </source>
</evidence>
<dbReference type="PANTHER" id="PTHR11545:SF41">
    <property type="entry name" value="50S RIBOSOMAL PROTEIN L13, CHLOROPLASTIC"/>
    <property type="match status" value="1"/>
</dbReference>
<dbReference type="InterPro" id="IPR036899">
    <property type="entry name" value="Ribosomal_uL13_sf"/>
</dbReference>
<dbReference type="KEGG" id="tan:TA21030"/>